<keyword evidence="4" id="KW-0472">Membrane</keyword>
<evidence type="ECO:0000256" key="1">
    <source>
        <dbReference type="ARBA" id="ARBA00023015"/>
    </source>
</evidence>
<dbReference type="InterPro" id="IPR018062">
    <property type="entry name" value="HTH_AraC-typ_CS"/>
</dbReference>
<keyword evidence="7" id="KW-1185">Reference proteome</keyword>
<evidence type="ECO:0000313" key="6">
    <source>
        <dbReference type="EMBL" id="WNQ12051.1"/>
    </source>
</evidence>
<dbReference type="InterPro" id="IPR020449">
    <property type="entry name" value="Tscrpt_reg_AraC-type_HTH"/>
</dbReference>
<keyword evidence="4" id="KW-1133">Transmembrane helix</keyword>
<dbReference type="GO" id="GO:0043565">
    <property type="term" value="F:sequence-specific DNA binding"/>
    <property type="evidence" value="ECO:0007669"/>
    <property type="project" value="InterPro"/>
</dbReference>
<dbReference type="PANTHER" id="PTHR43280:SF10">
    <property type="entry name" value="REGULATORY PROTEIN POCR"/>
    <property type="match status" value="1"/>
</dbReference>
<feature type="transmembrane region" description="Helical" evidence="4">
    <location>
        <begin position="316"/>
        <end position="336"/>
    </location>
</feature>
<dbReference type="PRINTS" id="PR00032">
    <property type="entry name" value="HTHARAC"/>
</dbReference>
<dbReference type="Gene3D" id="1.10.10.60">
    <property type="entry name" value="Homeodomain-like"/>
    <property type="match status" value="2"/>
</dbReference>
<dbReference type="PROSITE" id="PS01124">
    <property type="entry name" value="HTH_ARAC_FAMILY_2"/>
    <property type="match status" value="1"/>
</dbReference>
<keyword evidence="4" id="KW-0812">Transmembrane</keyword>
<dbReference type="AlphaFoldDB" id="A0AA96LE60"/>
<dbReference type="RefSeq" id="WP_315605828.1">
    <property type="nucleotide sequence ID" value="NZ_CP130318.1"/>
</dbReference>
<dbReference type="GO" id="GO:0003700">
    <property type="term" value="F:DNA-binding transcription factor activity"/>
    <property type="evidence" value="ECO:0007669"/>
    <property type="project" value="InterPro"/>
</dbReference>
<organism evidence="6 7">
    <name type="scientific">Paenibacillus aurantius</name>
    <dbReference type="NCBI Taxonomy" id="2918900"/>
    <lineage>
        <taxon>Bacteria</taxon>
        <taxon>Bacillati</taxon>
        <taxon>Bacillota</taxon>
        <taxon>Bacilli</taxon>
        <taxon>Bacillales</taxon>
        <taxon>Paenibacillaceae</taxon>
        <taxon>Paenibacillus</taxon>
    </lineage>
</organism>
<evidence type="ECO:0000256" key="4">
    <source>
        <dbReference type="SAM" id="Phobius"/>
    </source>
</evidence>
<dbReference type="KEGG" id="paun:MJA45_03030"/>
<dbReference type="Gene3D" id="3.30.450.20">
    <property type="entry name" value="PAS domain"/>
    <property type="match status" value="1"/>
</dbReference>
<dbReference type="PROSITE" id="PS00041">
    <property type="entry name" value="HTH_ARAC_FAMILY_1"/>
    <property type="match status" value="1"/>
</dbReference>
<name>A0AA96LE60_9BACL</name>
<keyword evidence="1" id="KW-0805">Transcription regulation</keyword>
<sequence length="788" mass="89043">MRVNPLSGGRNQQVYYKLVTFVLLLSFLPLVTVSIVFYHNAKTAMQQELLKANAQYLKQSANAVETVINQISHSFSQLTMEGTTMQQFEQFPRGLYYEALSGELKDEDLPSLQSYLREKKQVFQNLRTLKLSGEFIHSVYYYDNAKGIILTSDMLQYTPDQFYDQEWDRYPRKDVSFPVILDIRNSSQPNGRIKKVIPLIYKTSIDGNFLSINLDADALYRSFLSKKGKTDNPFFVLSSNGRLMLHDQTNDGMEGISSNQASHKPLGAGEEAYIEEELEGKRLLVTYLKSDLLGWTFGMAAPVDQLYKSVANLKGLIILISFLLAVATGLLAFFTARNLYAPLFRLLQFIKHKDNGYRPMDRNGGASGEWQLIRNSLEQAYEDRESLAARLKESLPAYKEAFVRSLLRKNAYTPDYIRERIEYLGIGLPSGSLLLMAVSVEEAGKGQDMIEESINKLRIGDWIGQSLPADRPHIVSEVAEGLYVAIANGGASDTAAWFASAEKVIRQLQTGLSRKASIGIGRPCPAIEHIHRAYDEAAEALRYRRLAGGREVIYIEDVSLEGTPLLAYPKEKEESLTSYIINGETEQARRVFAAMTQEIGAQGSKLHYHQIQQAYTQVLGSLVAAAHHMKLDLNQVTGEKNNLYSVLLDQNDRQATVAWLDGIIVRLCAEIGNAFRNKNNRHVDQAVRMVTEELARPVTLAAVAERLKLNPSYLSRIFKEQKGESFSDFITRIRMDKGKQLLLETDLKIKEIGEQVGYQKTDYFIRLFKEFTGMTPGEYRQNRSLPQS</sequence>
<dbReference type="SMART" id="SM00342">
    <property type="entry name" value="HTH_ARAC"/>
    <property type="match status" value="1"/>
</dbReference>
<feature type="transmembrane region" description="Helical" evidence="4">
    <location>
        <begin position="14"/>
        <end position="38"/>
    </location>
</feature>
<proteinExistence type="predicted"/>
<keyword evidence="2" id="KW-0238">DNA-binding</keyword>
<feature type="domain" description="HTH araC/xylS-type" evidence="5">
    <location>
        <begin position="684"/>
        <end position="782"/>
    </location>
</feature>
<protein>
    <submittedName>
        <fullName evidence="6">Helix-turn-helix domain-containing protein</fullName>
    </submittedName>
</protein>
<evidence type="ECO:0000256" key="3">
    <source>
        <dbReference type="ARBA" id="ARBA00023163"/>
    </source>
</evidence>
<reference evidence="6 7" key="1">
    <citation type="submission" date="2022-02" db="EMBL/GenBank/DDBJ databases">
        <title>Paenibacillus sp. MBLB1776 Whole Genome Shotgun Sequencing.</title>
        <authorList>
            <person name="Hwang C.Y."/>
            <person name="Cho E.-S."/>
            <person name="Seo M.-J."/>
        </authorList>
    </citation>
    <scope>NUCLEOTIDE SEQUENCE [LARGE SCALE GENOMIC DNA]</scope>
    <source>
        <strain evidence="6 7">MBLB1776</strain>
    </source>
</reference>
<dbReference type="Pfam" id="PF17853">
    <property type="entry name" value="GGDEF_2"/>
    <property type="match status" value="1"/>
</dbReference>
<dbReference type="InterPro" id="IPR041522">
    <property type="entry name" value="CdaR_GGDEF"/>
</dbReference>
<keyword evidence="3" id="KW-0804">Transcription</keyword>
<evidence type="ECO:0000313" key="7">
    <source>
        <dbReference type="Proteomes" id="UP001305702"/>
    </source>
</evidence>
<dbReference type="EMBL" id="CP130318">
    <property type="protein sequence ID" value="WNQ12051.1"/>
    <property type="molecule type" value="Genomic_DNA"/>
</dbReference>
<dbReference type="PANTHER" id="PTHR43280">
    <property type="entry name" value="ARAC-FAMILY TRANSCRIPTIONAL REGULATOR"/>
    <property type="match status" value="1"/>
</dbReference>
<dbReference type="InterPro" id="IPR018060">
    <property type="entry name" value="HTH_AraC"/>
</dbReference>
<dbReference type="SUPFAM" id="SSF46689">
    <property type="entry name" value="Homeodomain-like"/>
    <property type="match status" value="2"/>
</dbReference>
<dbReference type="Pfam" id="PF12833">
    <property type="entry name" value="HTH_18"/>
    <property type="match status" value="1"/>
</dbReference>
<dbReference type="Proteomes" id="UP001305702">
    <property type="component" value="Chromosome"/>
</dbReference>
<evidence type="ECO:0000256" key="2">
    <source>
        <dbReference type="ARBA" id="ARBA00023125"/>
    </source>
</evidence>
<evidence type="ECO:0000259" key="5">
    <source>
        <dbReference type="PROSITE" id="PS01124"/>
    </source>
</evidence>
<accession>A0AA96LE60</accession>
<gene>
    <name evidence="6" type="ORF">MJA45_03030</name>
</gene>
<dbReference type="InterPro" id="IPR009057">
    <property type="entry name" value="Homeodomain-like_sf"/>
</dbReference>